<evidence type="ECO:0000313" key="2">
    <source>
        <dbReference type="EMBL" id="KAE9975663.1"/>
    </source>
</evidence>
<sequence>MKLTSALLLACGIISTVSGKMTTHFAGCSRKSIGAYNHCAEHNGGVSPCDSDSSCFVACGQAGSQDKSGDFRMVADYNGPTSAAQCECRCFRKRERFPW</sequence>
<feature type="signal peptide" evidence="1">
    <location>
        <begin position="1"/>
        <end position="19"/>
    </location>
</feature>
<reference evidence="2 3" key="1">
    <citation type="submission" date="2019-07" db="EMBL/GenBank/DDBJ databases">
        <title>Venturia inaequalis Genome Resource.</title>
        <authorList>
            <person name="Lichtner F.J."/>
        </authorList>
    </citation>
    <scope>NUCLEOTIDE SEQUENCE [LARGE SCALE GENOMIC DNA]</scope>
    <source>
        <strain evidence="2 3">DMI_063113</strain>
    </source>
</reference>
<evidence type="ECO:0000313" key="3">
    <source>
        <dbReference type="Proteomes" id="UP000490939"/>
    </source>
</evidence>
<name>A0A8H3UUR3_VENIN</name>
<keyword evidence="3" id="KW-1185">Reference proteome</keyword>
<keyword evidence="1" id="KW-0732">Signal</keyword>
<dbReference type="Proteomes" id="UP000490939">
    <property type="component" value="Unassembled WGS sequence"/>
</dbReference>
<dbReference type="AlphaFoldDB" id="A0A8H3UUR3"/>
<protein>
    <submittedName>
        <fullName evidence="2">Uncharacterized protein</fullName>
    </submittedName>
</protein>
<organism evidence="2 3">
    <name type="scientific">Venturia inaequalis</name>
    <name type="common">Apple scab fungus</name>
    <dbReference type="NCBI Taxonomy" id="5025"/>
    <lineage>
        <taxon>Eukaryota</taxon>
        <taxon>Fungi</taxon>
        <taxon>Dikarya</taxon>
        <taxon>Ascomycota</taxon>
        <taxon>Pezizomycotina</taxon>
        <taxon>Dothideomycetes</taxon>
        <taxon>Pleosporomycetidae</taxon>
        <taxon>Venturiales</taxon>
        <taxon>Venturiaceae</taxon>
        <taxon>Venturia</taxon>
    </lineage>
</organism>
<feature type="chain" id="PRO_5034074658" evidence="1">
    <location>
        <begin position="20"/>
        <end position="99"/>
    </location>
</feature>
<gene>
    <name evidence="2" type="ORF">EG327_008390</name>
</gene>
<dbReference type="EMBL" id="WNWR01000521">
    <property type="protein sequence ID" value="KAE9975663.1"/>
    <property type="molecule type" value="Genomic_DNA"/>
</dbReference>
<accession>A0A8H3UUR3</accession>
<comment type="caution">
    <text evidence="2">The sequence shown here is derived from an EMBL/GenBank/DDBJ whole genome shotgun (WGS) entry which is preliminary data.</text>
</comment>
<evidence type="ECO:0000256" key="1">
    <source>
        <dbReference type="SAM" id="SignalP"/>
    </source>
</evidence>
<proteinExistence type="predicted"/>